<evidence type="ECO:0000259" key="2">
    <source>
        <dbReference type="Pfam" id="PF25311"/>
    </source>
</evidence>
<evidence type="ECO:0000256" key="1">
    <source>
        <dbReference type="SAM" id="MobiDB-lite"/>
    </source>
</evidence>
<dbReference type="Proteomes" id="UP000225707">
    <property type="component" value="Segment"/>
</dbReference>
<reference evidence="3 4" key="1">
    <citation type="submission" date="2017-06" db="EMBL/GenBank/DDBJ databases">
        <title>Characterization of Salmonella Phage vB_SalP_PM43.</title>
        <authorList>
            <person name="Newase S."/>
            <person name="Shashidhar R."/>
            <person name="Kapadnis B."/>
        </authorList>
    </citation>
    <scope>NUCLEOTIDE SEQUENCE [LARGE SCALE GENOMIC DNA]</scope>
</reference>
<accession>A0A220NQZ1</accession>
<feature type="compositionally biased region" description="Basic and acidic residues" evidence="1">
    <location>
        <begin position="34"/>
        <end position="43"/>
    </location>
</feature>
<feature type="domain" description="WDGH" evidence="2">
    <location>
        <begin position="63"/>
        <end position="160"/>
    </location>
</feature>
<feature type="region of interest" description="Disordered" evidence="1">
    <location>
        <begin position="32"/>
        <end position="58"/>
    </location>
</feature>
<evidence type="ECO:0000313" key="3">
    <source>
        <dbReference type="EMBL" id="ASJ79071.1"/>
    </source>
</evidence>
<name>A0A220NQZ1_BPST6</name>
<feature type="compositionally biased region" description="Basic and acidic residues" evidence="1">
    <location>
        <begin position="177"/>
        <end position="186"/>
    </location>
</feature>
<evidence type="ECO:0000313" key="4">
    <source>
        <dbReference type="Proteomes" id="UP000225707"/>
    </source>
</evidence>
<dbReference type="InterPro" id="IPR057362">
    <property type="entry name" value="WDGH"/>
</dbReference>
<proteinExistence type="predicted"/>
<protein>
    <recommendedName>
        <fullName evidence="2">WDGH domain-containing protein</fullName>
    </recommendedName>
</protein>
<organism evidence="3 4">
    <name type="scientific">Salmonella phage vB_SalP_PM43</name>
    <dbReference type="NCBI Taxonomy" id="2018029"/>
    <lineage>
        <taxon>Viruses</taxon>
        <taxon>Duplodnaviria</taxon>
        <taxon>Heunggongvirae</taxon>
        <taxon>Uroviricota</taxon>
        <taxon>Caudoviricetes</taxon>
        <taxon>Lederbergvirus</taxon>
        <taxon>Salmonella phage ST64T</taxon>
    </lineage>
</organism>
<feature type="region of interest" description="Disordered" evidence="1">
    <location>
        <begin position="158"/>
        <end position="186"/>
    </location>
</feature>
<dbReference type="Pfam" id="PF25311">
    <property type="entry name" value="WDGH"/>
    <property type="match status" value="1"/>
</dbReference>
<sequence>MGVMLYKQGRGTKVWGKEVQAKVVDDSDVEDHLDDGWVKHPNEVPETNDEPIGESGVAKKDMGEVSDGYHTFNELYAHRVRLFSTLMNAFPESAWWSFQHHDGEQWDGWVLAGIDTPKGAVTYHLPESEIEHLPKGTEIEFGKEWDGHTADDVLNRLLSLRPKEPATKERKKPGPKPKAESDADKD</sequence>
<dbReference type="EMBL" id="MF188997">
    <property type="protein sequence ID" value="ASJ79071.1"/>
    <property type="molecule type" value="Genomic_DNA"/>
</dbReference>